<dbReference type="InterPro" id="IPR040032">
    <property type="entry name" value="DENND1A/B/C"/>
</dbReference>
<dbReference type="PANTHER" id="PTHR13196">
    <property type="entry name" value="DENN DOMAIN-CONTAINING"/>
    <property type="match status" value="1"/>
</dbReference>
<sequence length="114" mass="11723">MTDCRGTEWPALLLVGSHHCGAGAHVCQNGISSLKNRLKKVSTTTGDGVARAFLKAQAAFFGSYRNALKIEPDEWSPALPTGSDGRGGDSKLTVSVSTVKEAVKAAASSSSAAC</sequence>
<accession>A0AB34HPT1</accession>
<dbReference type="GO" id="GO:0005829">
    <property type="term" value="C:cytosol"/>
    <property type="evidence" value="ECO:0007669"/>
    <property type="project" value="TreeGrafter"/>
</dbReference>
<dbReference type="GO" id="GO:0006897">
    <property type="term" value="P:endocytosis"/>
    <property type="evidence" value="ECO:0007669"/>
    <property type="project" value="TreeGrafter"/>
</dbReference>
<dbReference type="GO" id="GO:1901981">
    <property type="term" value="F:phosphatidylinositol phosphate binding"/>
    <property type="evidence" value="ECO:0007669"/>
    <property type="project" value="TreeGrafter"/>
</dbReference>
<dbReference type="Proteomes" id="UP001159641">
    <property type="component" value="Unassembled WGS sequence"/>
</dbReference>
<dbReference type="GO" id="GO:0032456">
    <property type="term" value="P:endocytic recycling"/>
    <property type="evidence" value="ECO:0007669"/>
    <property type="project" value="TreeGrafter"/>
</dbReference>
<dbReference type="AlphaFoldDB" id="A0AB34HPT1"/>
<keyword evidence="2" id="KW-1185">Reference proteome</keyword>
<evidence type="ECO:0000313" key="1">
    <source>
        <dbReference type="EMBL" id="KAJ8792559.1"/>
    </source>
</evidence>
<name>A0AB34HPT1_ESCRO</name>
<comment type="caution">
    <text evidence="1">The sequence shown here is derived from an EMBL/GenBank/DDBJ whole genome shotgun (WGS) entry which is preliminary data.</text>
</comment>
<organism evidence="1 2">
    <name type="scientific">Eschrichtius robustus</name>
    <name type="common">California gray whale</name>
    <name type="synonym">Eschrichtius gibbosus</name>
    <dbReference type="NCBI Taxonomy" id="9764"/>
    <lineage>
        <taxon>Eukaryota</taxon>
        <taxon>Metazoa</taxon>
        <taxon>Chordata</taxon>
        <taxon>Craniata</taxon>
        <taxon>Vertebrata</taxon>
        <taxon>Euteleostomi</taxon>
        <taxon>Mammalia</taxon>
        <taxon>Eutheria</taxon>
        <taxon>Laurasiatheria</taxon>
        <taxon>Artiodactyla</taxon>
        <taxon>Whippomorpha</taxon>
        <taxon>Cetacea</taxon>
        <taxon>Mysticeti</taxon>
        <taxon>Eschrichtiidae</taxon>
        <taxon>Eschrichtius</taxon>
    </lineage>
</organism>
<dbReference type="EMBL" id="JAIQCJ010001090">
    <property type="protein sequence ID" value="KAJ8792559.1"/>
    <property type="molecule type" value="Genomic_DNA"/>
</dbReference>
<reference evidence="1 2" key="1">
    <citation type="submission" date="2022-11" db="EMBL/GenBank/DDBJ databases">
        <title>Whole genome sequence of Eschrichtius robustus ER-17-0199.</title>
        <authorList>
            <person name="Bruniche-Olsen A."/>
            <person name="Black A.N."/>
            <person name="Fields C.J."/>
            <person name="Walden K."/>
            <person name="Dewoody J.A."/>
        </authorList>
    </citation>
    <scope>NUCLEOTIDE SEQUENCE [LARGE SCALE GENOMIC DNA]</scope>
    <source>
        <strain evidence="1">ER-17-0199</strain>
        <tissue evidence="1">Blubber</tissue>
    </source>
</reference>
<proteinExistence type="predicted"/>
<dbReference type="GO" id="GO:0030136">
    <property type="term" value="C:clathrin-coated vesicle"/>
    <property type="evidence" value="ECO:0007669"/>
    <property type="project" value="TreeGrafter"/>
</dbReference>
<dbReference type="GO" id="GO:0005085">
    <property type="term" value="F:guanyl-nucleotide exchange factor activity"/>
    <property type="evidence" value="ECO:0007669"/>
    <property type="project" value="InterPro"/>
</dbReference>
<evidence type="ECO:0000313" key="2">
    <source>
        <dbReference type="Proteomes" id="UP001159641"/>
    </source>
</evidence>
<gene>
    <name evidence="1" type="ORF">J1605_019778</name>
</gene>
<protein>
    <submittedName>
        <fullName evidence="1">Uncharacterized protein</fullName>
    </submittedName>
</protein>
<dbReference type="PANTHER" id="PTHR13196:SF22">
    <property type="entry name" value="DENN DOMAIN-CONTAINING PROTEIN 1A"/>
    <property type="match status" value="1"/>
</dbReference>